<keyword evidence="2" id="KW-1185">Reference proteome</keyword>
<organism evidence="2 3">
    <name type="scientific">Pogona vitticeps</name>
    <name type="common">central bearded dragon</name>
    <dbReference type="NCBI Taxonomy" id="103695"/>
    <lineage>
        <taxon>Eukaryota</taxon>
        <taxon>Metazoa</taxon>
        <taxon>Chordata</taxon>
        <taxon>Craniata</taxon>
        <taxon>Vertebrata</taxon>
        <taxon>Euteleostomi</taxon>
        <taxon>Lepidosauria</taxon>
        <taxon>Squamata</taxon>
        <taxon>Bifurcata</taxon>
        <taxon>Unidentata</taxon>
        <taxon>Episquamata</taxon>
        <taxon>Toxicofera</taxon>
        <taxon>Iguania</taxon>
        <taxon>Acrodonta</taxon>
        <taxon>Agamidae</taxon>
        <taxon>Amphibolurinae</taxon>
        <taxon>Pogona</taxon>
    </lineage>
</organism>
<dbReference type="PANTHER" id="PTHR48421:SF1">
    <property type="entry name" value="MYCBP-ASSOCIATED PROTEIN"/>
    <property type="match status" value="1"/>
</dbReference>
<proteinExistence type="predicted"/>
<protein>
    <submittedName>
        <fullName evidence="3">MYCBP-associated protein isoform X1</fullName>
    </submittedName>
</protein>
<dbReference type="AlphaFoldDB" id="A0A6J0VGX0"/>
<reference evidence="2" key="1">
    <citation type="submission" date="2025-05" db="UniProtKB">
        <authorList>
            <consortium name="RefSeq"/>
        </authorList>
    </citation>
    <scope>NUCLEOTIDE SEQUENCE [LARGE SCALE GENOMIC DNA]</scope>
</reference>
<dbReference type="InterPro" id="IPR013783">
    <property type="entry name" value="Ig-like_fold"/>
</dbReference>
<dbReference type="InterPro" id="IPR032707">
    <property type="entry name" value="MYCBPAP"/>
</dbReference>
<dbReference type="GeneID" id="110091134"/>
<accession>A0A6J0VGX0</accession>
<reference evidence="3" key="2">
    <citation type="submission" date="2025-08" db="UniProtKB">
        <authorList>
            <consortium name="RefSeq"/>
        </authorList>
    </citation>
    <scope>IDENTIFICATION</scope>
</reference>
<feature type="region of interest" description="Disordered" evidence="1">
    <location>
        <begin position="1"/>
        <end position="37"/>
    </location>
</feature>
<evidence type="ECO:0000313" key="2">
    <source>
        <dbReference type="Proteomes" id="UP001652642"/>
    </source>
</evidence>
<dbReference type="RefSeq" id="XP_020670795.2">
    <property type="nucleotide sequence ID" value="XM_020815136.2"/>
</dbReference>
<feature type="region of interest" description="Disordered" evidence="1">
    <location>
        <begin position="355"/>
        <end position="378"/>
    </location>
</feature>
<dbReference type="CTD" id="84073"/>
<feature type="compositionally biased region" description="Basic and acidic residues" evidence="1">
    <location>
        <begin position="360"/>
        <end position="376"/>
    </location>
</feature>
<name>A0A6J0VGX0_9SAUR</name>
<feature type="region of interest" description="Disordered" evidence="1">
    <location>
        <begin position="621"/>
        <end position="643"/>
    </location>
</feature>
<feature type="compositionally biased region" description="Basic and acidic residues" evidence="1">
    <location>
        <begin position="1"/>
        <end position="18"/>
    </location>
</feature>
<dbReference type="Proteomes" id="UP001652642">
    <property type="component" value="Chromosome 2"/>
</dbReference>
<dbReference type="Pfam" id="PF14646">
    <property type="entry name" value="MYCBPAP"/>
    <property type="match status" value="1"/>
</dbReference>
<evidence type="ECO:0000313" key="3">
    <source>
        <dbReference type="RefSeq" id="XP_020670795.2"/>
    </source>
</evidence>
<evidence type="ECO:0000256" key="1">
    <source>
        <dbReference type="SAM" id="MobiDB-lite"/>
    </source>
</evidence>
<feature type="region of interest" description="Disordered" evidence="1">
    <location>
        <begin position="787"/>
        <end position="829"/>
    </location>
</feature>
<dbReference type="Gene3D" id="2.60.40.10">
    <property type="entry name" value="Immunoglobulins"/>
    <property type="match status" value="1"/>
</dbReference>
<dbReference type="PANTHER" id="PTHR48421">
    <property type="entry name" value="MYCBP-ASSOCIATED PROTEIN"/>
    <property type="match status" value="1"/>
</dbReference>
<gene>
    <name evidence="3" type="primary">MYCBPAP</name>
</gene>
<feature type="compositionally biased region" description="Low complexity" evidence="1">
    <location>
        <begin position="624"/>
        <end position="635"/>
    </location>
</feature>
<sequence>MNKPGKKESRNSKTPPDKKKTKALEQPTSPVQEEPEPVSCVLQGYDIQALAIKLEDLTKLQTAQVPQERKEKPAVTKKYLIRRSKPQEAGKKTHFLVAYPAVPDESKKTLNYSGIEGPVVDNYGYILPHSILGTLQEFKEEALRRGHREVVKLIPDEAQLSCGIPVFGKFRKIHVEEEKPTQTPSSQHLALQNWHRNMAIRRRQQQKLCEYLEKSESDLVMNSSENYRKIQEERTLIDRGLRALYPGKGQHAGSEFWSQPVYIGDELTGLAVTLGQTERGFPEEVTHVGRPRSIWMEMGTRPPRHRTFHLHWEDSLFLKHRRNELKEILEKLDFYNPDLDGLEVVGRNQPFTNVSAERFSPCDEDKEGAQEEKSQDPLEEYPDVFSEPILGPSLKFCGQPARWIETTSPKDEIGIAARVTFEILVGEKAESRLTVSNDGTTAIWYDWRRLPHPFTFQEKRKKKTPNFYFNTRSGVILPGETRKFSFIFKSMNAGIFSESWEFGTHPILLGGALLQVTLWGIAIYEDISSEMRRELESNLETQEVAVIVEENLKELLDRIRTPERVRSPLDAYVTEEELFHRKNPELHYKHQVVKELHDLWNKLMNPPQVIEVYSYEGHRKSIASESSPPKSGTSSRQKSPDDAICRKSVSPAVSGVKKSLLEVVVGQLDGTAVEEMNHVEEVSRVEWNLSIADFKQTLLTVPDEDERETALAHLNRATLELCTIPLKTQEDLMYHICFQLWREVIDGLVKQSLLLRSLLGMPEKDTYAEVIPEEPVEVKPVVVKTGKEDRKVQKEDKKAAAKEKDKGKALKEDRTNSKKGKWKEEKKSRISTKEAKEAISFVVDSAETELQGLRQEHVDPVVQEKYHEKLYVDVYGLLDSMVSKMLFLFEELKKDSLEKRTKAPFV</sequence>